<feature type="domain" description="CUB" evidence="14">
    <location>
        <begin position="1663"/>
        <end position="1790"/>
    </location>
</feature>
<feature type="disulfide bond" evidence="13">
    <location>
        <begin position="496"/>
        <end position="505"/>
    </location>
</feature>
<dbReference type="FunFam" id="2.10.25.10:FF:000027">
    <property type="entry name" value="Thrombospondin 3"/>
    <property type="match status" value="1"/>
</dbReference>
<evidence type="ECO:0000256" key="9">
    <source>
        <dbReference type="ARBA" id="ARBA00022989"/>
    </source>
</evidence>
<keyword evidence="17" id="KW-1185">Reference proteome</keyword>
<feature type="domain" description="EGF-like" evidence="15">
    <location>
        <begin position="300"/>
        <end position="339"/>
    </location>
</feature>
<feature type="domain" description="CUB" evidence="14">
    <location>
        <begin position="1525"/>
        <end position="1659"/>
    </location>
</feature>
<dbReference type="InterPro" id="IPR018097">
    <property type="entry name" value="EGF_Ca-bd_CS"/>
</dbReference>
<dbReference type="Pfam" id="PF07645">
    <property type="entry name" value="EGF_CA"/>
    <property type="match status" value="2"/>
</dbReference>
<feature type="domain" description="CUB" evidence="14">
    <location>
        <begin position="1396"/>
        <end position="1523"/>
    </location>
</feature>
<feature type="domain" description="CUB" evidence="14">
    <location>
        <begin position="919"/>
        <end position="1035"/>
    </location>
</feature>
<dbReference type="InterPro" id="IPR035914">
    <property type="entry name" value="Sperma_CUB_dom_sf"/>
</dbReference>
<feature type="domain" description="CUB" evidence="14">
    <location>
        <begin position="1908"/>
        <end position="2018"/>
    </location>
</feature>
<keyword evidence="4" id="KW-0812">Transmembrane</keyword>
<comment type="subcellular location">
    <subcellularLocation>
        <location evidence="1">Membrane</location>
        <topology evidence="1">Single-pass type I membrane protein</topology>
    </subcellularLocation>
</comment>
<dbReference type="PROSITE" id="PS50026">
    <property type="entry name" value="EGF_3"/>
    <property type="match status" value="5"/>
</dbReference>
<keyword evidence="6" id="KW-0677">Repeat</keyword>
<keyword evidence="10 13" id="KW-1015">Disulfide bond</keyword>
<dbReference type="CDD" id="cd00054">
    <property type="entry name" value="EGF_CA"/>
    <property type="match status" value="7"/>
</dbReference>
<proteinExistence type="predicted"/>
<dbReference type="PANTHER" id="PTHR24251">
    <property type="entry name" value="OVOCHYMASE-RELATED"/>
    <property type="match status" value="1"/>
</dbReference>
<feature type="disulfide bond" evidence="12">
    <location>
        <begin position="1525"/>
        <end position="1552"/>
    </location>
</feature>
<feature type="disulfide bond" evidence="13">
    <location>
        <begin position="191"/>
        <end position="200"/>
    </location>
</feature>
<feature type="domain" description="CUB" evidence="14">
    <location>
        <begin position="1039"/>
        <end position="1154"/>
    </location>
</feature>
<keyword evidence="7" id="KW-0106">Calcium</keyword>
<accession>A0A0V0RUP5</accession>
<evidence type="ECO:0000256" key="4">
    <source>
        <dbReference type="ARBA" id="ARBA00022692"/>
    </source>
</evidence>
<feature type="disulfide bond" evidence="13">
    <location>
        <begin position="458"/>
        <end position="467"/>
    </location>
</feature>
<feature type="domain" description="CUB" evidence="14">
    <location>
        <begin position="3264"/>
        <end position="3384"/>
    </location>
</feature>
<comment type="caution">
    <text evidence="13">Lacks conserved residue(s) required for the propagation of feature annotation.</text>
</comment>
<feature type="domain" description="EGF-like" evidence="15">
    <location>
        <begin position="469"/>
        <end position="506"/>
    </location>
</feature>
<evidence type="ECO:0000256" key="6">
    <source>
        <dbReference type="ARBA" id="ARBA00022737"/>
    </source>
</evidence>
<feature type="domain" description="CUB" evidence="14">
    <location>
        <begin position="2303"/>
        <end position="2418"/>
    </location>
</feature>
<dbReference type="FunFam" id="2.60.120.290:FF:000013">
    <property type="entry name" value="Membrane frizzled-related protein"/>
    <property type="match status" value="3"/>
</dbReference>
<dbReference type="Pfam" id="PF00008">
    <property type="entry name" value="EGF"/>
    <property type="match status" value="3"/>
</dbReference>
<evidence type="ECO:0000259" key="15">
    <source>
        <dbReference type="PROSITE" id="PS50026"/>
    </source>
</evidence>
<evidence type="ECO:0000256" key="13">
    <source>
        <dbReference type="PROSITE-ProRule" id="PRU00076"/>
    </source>
</evidence>
<dbReference type="PANTHER" id="PTHR24251:SF50">
    <property type="entry name" value="ATTRACTIN-LIKE 1A"/>
    <property type="match status" value="1"/>
</dbReference>
<feature type="domain" description="CUB" evidence="14">
    <location>
        <begin position="764"/>
        <end position="918"/>
    </location>
</feature>
<feature type="domain" description="CUB" evidence="14">
    <location>
        <begin position="3785"/>
        <end position="3899"/>
    </location>
</feature>
<evidence type="ECO:0000256" key="8">
    <source>
        <dbReference type="ARBA" id="ARBA00022976"/>
    </source>
</evidence>
<keyword evidence="3 13" id="KW-0245">EGF-like domain</keyword>
<dbReference type="GO" id="GO:0007219">
    <property type="term" value="P:Notch signaling pathway"/>
    <property type="evidence" value="ECO:0007669"/>
    <property type="project" value="UniProtKB-KW"/>
</dbReference>
<feature type="domain" description="CUB" evidence="14">
    <location>
        <begin position="2669"/>
        <end position="2786"/>
    </location>
</feature>
<dbReference type="PROSITE" id="PS01180">
    <property type="entry name" value="CUB"/>
    <property type="match status" value="26"/>
</dbReference>
<feature type="domain" description="CUB" evidence="14">
    <location>
        <begin position="2422"/>
        <end position="2546"/>
    </location>
</feature>
<feature type="domain" description="EGF-like" evidence="15">
    <location>
        <begin position="431"/>
        <end position="468"/>
    </location>
</feature>
<feature type="domain" description="CUB" evidence="14">
    <location>
        <begin position="2910"/>
        <end position="3025"/>
    </location>
</feature>
<dbReference type="OrthoDB" id="10009301at2759"/>
<dbReference type="PROSITE" id="PS01187">
    <property type="entry name" value="EGF_CA"/>
    <property type="match status" value="2"/>
</dbReference>
<dbReference type="FunFam" id="2.60.120.290:FF:000068">
    <property type="entry name" value="Metalloendopeptidase"/>
    <property type="match status" value="1"/>
</dbReference>
<feature type="domain" description="CUB" evidence="14">
    <location>
        <begin position="2181"/>
        <end position="2302"/>
    </location>
</feature>
<dbReference type="FunFam" id="2.60.120.290:FF:000005">
    <property type="entry name" value="Procollagen C-endopeptidase enhancer 1"/>
    <property type="match status" value="5"/>
</dbReference>
<comment type="caution">
    <text evidence="16">The sequence shown here is derived from an EMBL/GenBank/DDBJ whole genome shotgun (WGS) entry which is preliminary data.</text>
</comment>
<feature type="domain" description="CUB" evidence="14">
    <location>
        <begin position="3029"/>
        <end position="3148"/>
    </location>
</feature>
<feature type="domain" description="CUB" evidence="14">
    <location>
        <begin position="3668"/>
        <end position="3781"/>
    </location>
</feature>
<name>A0A0V0RUP5_9BILA</name>
<evidence type="ECO:0000256" key="5">
    <source>
        <dbReference type="ARBA" id="ARBA00022729"/>
    </source>
</evidence>
<keyword evidence="9" id="KW-0472">Membrane</keyword>
<dbReference type="GO" id="GO:0005509">
    <property type="term" value="F:calcium ion binding"/>
    <property type="evidence" value="ECO:0007669"/>
    <property type="project" value="InterPro"/>
</dbReference>
<feature type="domain" description="CUB" evidence="14">
    <location>
        <begin position="638"/>
        <end position="758"/>
    </location>
</feature>
<gene>
    <name evidence="16" type="primary">CUBN</name>
    <name evidence="16" type="ORF">T07_10559</name>
</gene>
<dbReference type="FunFam" id="2.10.25.10:FF:000379">
    <property type="entry name" value="Cubilin"/>
    <property type="match status" value="1"/>
</dbReference>
<feature type="disulfide bond" evidence="12">
    <location>
        <begin position="764"/>
        <end position="791"/>
    </location>
</feature>
<dbReference type="InterPro" id="IPR001881">
    <property type="entry name" value="EGF-like_Ca-bd_dom"/>
</dbReference>
<feature type="domain" description="EGF-like" evidence="15">
    <location>
        <begin position="165"/>
        <end position="201"/>
    </location>
</feature>
<dbReference type="FunFam" id="2.10.25.10:FF:000143">
    <property type="entry name" value="Protein crumbs 1"/>
    <property type="match status" value="1"/>
</dbReference>
<dbReference type="SUPFAM" id="SSF49854">
    <property type="entry name" value="Spermadhesin, CUB domain"/>
    <property type="match status" value="26"/>
</dbReference>
<dbReference type="EMBL" id="JYDL01000079">
    <property type="protein sequence ID" value="KRX17978.1"/>
    <property type="molecule type" value="Genomic_DNA"/>
</dbReference>
<dbReference type="GO" id="GO:0016020">
    <property type="term" value="C:membrane"/>
    <property type="evidence" value="ECO:0007669"/>
    <property type="project" value="UniProtKB-SubCell"/>
</dbReference>
<dbReference type="Gene3D" id="2.10.25.10">
    <property type="entry name" value="Laminin"/>
    <property type="match status" value="7"/>
</dbReference>
<feature type="domain" description="CUB" evidence="14">
    <location>
        <begin position="512"/>
        <end position="634"/>
    </location>
</feature>
<feature type="domain" description="CUB" evidence="14">
    <location>
        <begin position="3391"/>
        <end position="3527"/>
    </location>
</feature>
<feature type="domain" description="CUB" evidence="14">
    <location>
        <begin position="2791"/>
        <end position="2908"/>
    </location>
</feature>
<dbReference type="STRING" id="6336.A0A0V0RUP5"/>
<keyword evidence="8" id="KW-0914">Notch signaling pathway</keyword>
<dbReference type="PROSITE" id="PS00022">
    <property type="entry name" value="EGF_1"/>
    <property type="match status" value="3"/>
</dbReference>
<evidence type="ECO:0000256" key="1">
    <source>
        <dbReference type="ARBA" id="ARBA00004479"/>
    </source>
</evidence>
<feature type="domain" description="CUB" evidence="14">
    <location>
        <begin position="1280"/>
        <end position="1395"/>
    </location>
</feature>
<evidence type="ECO:0000259" key="14">
    <source>
        <dbReference type="PROSITE" id="PS01180"/>
    </source>
</evidence>
<keyword evidence="2" id="KW-0217">Developmental protein</keyword>
<reference evidence="16 17" key="1">
    <citation type="submission" date="2015-01" db="EMBL/GenBank/DDBJ databases">
        <title>Evolution of Trichinella species and genotypes.</title>
        <authorList>
            <person name="Korhonen P.K."/>
            <person name="Edoardo P."/>
            <person name="Giuseppe L.R."/>
            <person name="Gasser R.B."/>
        </authorList>
    </citation>
    <scope>NUCLEOTIDE SEQUENCE [LARGE SCALE GENOMIC DNA]</scope>
    <source>
        <strain evidence="16">ISS37</strain>
    </source>
</reference>
<keyword evidence="11" id="KW-0325">Glycoprotein</keyword>
<feature type="disulfide bond" evidence="12">
    <location>
        <begin position="1396"/>
        <end position="1423"/>
    </location>
</feature>
<dbReference type="SMART" id="SM00181">
    <property type="entry name" value="EGF"/>
    <property type="match status" value="7"/>
</dbReference>
<organism evidence="16 17">
    <name type="scientific">Trichinella nelsoni</name>
    <dbReference type="NCBI Taxonomy" id="6336"/>
    <lineage>
        <taxon>Eukaryota</taxon>
        <taxon>Metazoa</taxon>
        <taxon>Ecdysozoa</taxon>
        <taxon>Nematoda</taxon>
        <taxon>Enoplea</taxon>
        <taxon>Dorylaimia</taxon>
        <taxon>Trichinellida</taxon>
        <taxon>Trichinellidae</taxon>
        <taxon>Trichinella</taxon>
    </lineage>
</organism>
<keyword evidence="5" id="KW-0732">Signal</keyword>
<dbReference type="SMART" id="SM00179">
    <property type="entry name" value="EGF_CA"/>
    <property type="match status" value="7"/>
</dbReference>
<evidence type="ECO:0000256" key="12">
    <source>
        <dbReference type="PROSITE-ProRule" id="PRU00059"/>
    </source>
</evidence>
<evidence type="ECO:0000256" key="3">
    <source>
        <dbReference type="ARBA" id="ARBA00022536"/>
    </source>
</evidence>
<dbReference type="SUPFAM" id="SSF57196">
    <property type="entry name" value="EGF/Laminin"/>
    <property type="match status" value="4"/>
</dbReference>
<protein>
    <submittedName>
        <fullName evidence="16">Cubilin</fullName>
    </submittedName>
</protein>
<feature type="domain" description="CUB" evidence="14">
    <location>
        <begin position="1791"/>
        <end position="1904"/>
    </location>
</feature>
<dbReference type="InterPro" id="IPR000152">
    <property type="entry name" value="EGF-type_Asp/Asn_hydroxyl_site"/>
</dbReference>
<evidence type="ECO:0000256" key="10">
    <source>
        <dbReference type="ARBA" id="ARBA00023157"/>
    </source>
</evidence>
<evidence type="ECO:0000256" key="7">
    <source>
        <dbReference type="ARBA" id="ARBA00022837"/>
    </source>
</evidence>
<feature type="domain" description="EGF-like" evidence="15">
    <location>
        <begin position="384"/>
        <end position="428"/>
    </location>
</feature>
<dbReference type="InterPro" id="IPR000859">
    <property type="entry name" value="CUB_dom"/>
</dbReference>
<dbReference type="CDD" id="cd00041">
    <property type="entry name" value="CUB"/>
    <property type="match status" value="23"/>
</dbReference>
<sequence length="3905" mass="439263">MQLLAKQFNIYFGLLAMFQFLFFLLLFETVLKVSSSDVFSPYESRARILIHDGNIFFHPGENKNISFVTNHHGSITFGDVDINSVATLNVVNALKHRLLYLETRQNISVEQLHGMAQSQSRLQVSLQTIQAQIESFTSPKDYSQPMQKKLRKLIRNFNAVRKSLSKNECDSSPCQNGAMCIDAYERFYCICSMEFTGPTCAEDIDECTLYKDTDLGCQNGGTCLNTHGGYRILNTDVNVLQTGMDTDAQNHTIVVKQQVQMLYVDHMEFVCRWLIRTLVNCICEPGWKSSDSITNPYCIDVDECLSNPCFHGVTCINLPGSFKCGSCPTGYTGNGLQCWDINECIENNGGCSTNPKVQCINTYGSFYCGSCPAGYEGDGYSCSKLSMCERNPCHASATCINMPESPKGFRCQCPSGTVGDGIGLLGCQLSQEDPCTPNPCLNGGICQAYSSSRFICHCKPEYVGNRCDEFTSCHSSPCQNGGTCVSNPQGGYTCHCKPGMNGKFCEHEADTCDKFYEQNTGTIQHPLESDTYNSLQTCSWTITVEEGKVINATFPLFDLEKPVRATSNTCPFDNVTLYDGADDSTPKIGSYCGNKGDLIAPEEYIITSTNKLHVVFQSDRTFSGAGFKLHWDAIIPSCGGRIYKTSGHLKSPNYPGGYPSNSHCRWTLITQPGFHYKVKVSNLIFNLEDSDCAADFLEIRDGSRIDDPILARHCTTINKPMDSVYTSMPYVTVYFRSSENRKQITQSDGKFLIEYNVQEVDSHCGGVIKDMHGTVESPNYKNGFYFHDITCIWVFDSSNLSPSKVKLTFVEFDVRGTYMAPSWWRYRHSSPFWTRRRVGSAVTGLIHHGPYCQGDFIEVIIIFYHIRDGGDENADLLSYYCGDFEPGVVESSGPKLYLKFKTNNKNNGRGFKLTYDMVCGMDIKDSNGTIQSPNYPDPSLQPMTCEYKITVPPTSAIELTFIESNLGNGYELTSQACTENYIELQSGIADVWFNRKFCNAPLWPPFITAGSHLKIKFVTNGSTKNRGFQAQYRTYEIGCGGVYNSKHGVITSPNYPDRYIQNLHCIWKIAVPRGLKVKITFTTFALEESPNCLYDYVEIYETYRSKNESTGFIGKYCGHLNPPPLISPSNEMTVLLHTDANINSGGFELRFDGINTTTNCDFTFTESSGVITNTGYPLHVTQPMTCEYHIRIQKGYRIRLFNFNYSLPCNRGYLEFRNGPLITSPPFPGIPKSQICDDVEIDTFKSFGNMIVVLFKSLTSSLYYRPLWFYFQYEELAESCGGTISDISGSIASPNYPLKSSHAYDCLYHIVVSEGNRIALFLLSFEGSVHPNSACTTYDVLEITDGRFHSSPIIEKVCHSDTTTRVFTSTSHEMSLRYMHYLSSTSGFLVTYNTVCENIKLFGIHGRIKSPGFKSRISKARHCEWIIETYPGNMLRLHFFYFSIQDESSNSLHECTKSSLKIISAEGNVILSKRAANVTLKDPAFCDISEQPTFLFVESNMVKIEFTAPQNSLDHFGLEWGTDGCGMKVTENNGKLIITNNTGNPASELKVCAWTFHAPLGQKIELQINYLGILRSQILDCSYPVRYGDLFDLDAFHVFNGLNNASGLSFKTICDHINRNNPLIIDSVSNELFVLFVYHHYSSVPEHDGTILHVEYKFKDGGCGGVHTELQGSLQTPGYPGRYQREIECNWKIQVPHGYLVKIEIKDLNIGNYFTKCRWSVTNEGYLAIYDGPEANTSYPMLGMFCSNVVPENSTVITTGNEAFVRFVGTKNNANSHKDARGFLAKYEAVCGSKLRASSTRQSFGSLKHLESQECEWLIETAEVGQKITLNVDYLSRSMSCELNYIEIFDGPEPKNETLLSQLCDASKSLSFKSSGNYLYLKLHSHLTISPTTAMRFSFSYYLSDSQCGGDYYSLSGRFSSPLYPDLYPSNVDCVWRIFNSLGSRVRLTFLSFKLAESEYCEKDFVEVREKDQGGRLLGRFCGEQFPPSIVGWESVWIRFRSLSDSSEEGFQLHYELLMGGDLEGKEGRLTSPFYNYNSLWNSGDYMQPEIININETEIYDQDKEYIWWRISTEVNLVVEATLSNVILENYWWLHGLNMLNEGEYLQIYDGFCDLTVISKPEDCTLIQSIEYATPKVSVMSKTNHLSVLLHLKIGGTPKFELSWNSAIANLQEDELENSNCRYHLTATKERKNITSPGFPLEYSPATECTWWINHPKNHSVIIEIIMLDIEAHPKCSYDALEIFQAPSMWYEDFQQTYQMKYCGHHAPNGTETYSHESEVLVHFHSDHSFAGKGFVMEYWLGCGSVFSLTDSAQILTSPNFPEFYENNQRCNWLVVAKTGRAIKLHIDILQLEDSANCTKDYLQIYNGPENDSPLLGHYCGSSLSGEPLTSTSNILRVLFVSDELVNAGGFQLTVEEMKLDCSSDSLVLVDDDSVGELYSPGYPHIYRHSMDCLWTIQSPSGTRIQFDFDPDSFDIEQAPISSEVGCIYDYVEILDGATIAANSLGRFCGNRVPETIQSSSNYMTVRFLSDESAAKGGFKATYRIARCGGTVVGRQGVITSPNYPHHYEHLKECEWYVRVPEGGYVNFTFADLNFGGVGRRNASECTADFIEIRESNKTGPLIGRYCSGADKNKHGRTKSNLMYIMFKSDASLNGRGFKLLYNYTSYECGGHLNQPNGQLMTPHYPDFLSGSLFCEWIIEVPLSRRVTLTFEDFSLPAGLMHFCFNAHVTLYSDPEAMNPIVDAAMCGADYELPMSFRSTGNVMVVRIETETASDARGFRATYHSDEPAECGGVINSPTRIDYFPKENSTIPNGIYCRWHIKNPNKKDSTIVLKIHHLNIRSQDTCYFDYLAIQGVSIALGVEDERKKLCGELRDVTLTYYYREIDLYFVSRWYSYYMTNFTMDISFSKCGGILTATEGIITSPGYPRIYNYDSHCEWLIVAPQGFEIKIEFKDIQLEHHQFCQYDNVTVHNGRFTSSPIVRTYCDAYDTIPDNYFVSSSRFLLVVFQSDNVNSNRGFKLEYKTTSPGCGNVIHGAEGYIVSPNFPKNYGSNLYCRWEIIVPNAFHVKLHFVIFDVSPSENCTKDFLVIEETQNRTASIFDHSWSVSRRLCGYAVEGPFVGKNDRVRITFQSDASIESTGFNISWTSDCGGVYKDPKGIISSPYYPNDYGNNMHCEYIIDPIHSNEYYVYLEFTHFQLEETGYVDNCLDYVEVTSLTEGNVLLNTCGQVIPERVNGVGPLKVIFHSDSLVTNVGFSAQYGSTGCGGTFNLSSDEFFSRMFGIGSIPFPPYHNQMNCTWLISAPEGHVIVFKLSQLSIEETDYCEYDFLQVHDGLTTADRSLGKYCGSTLPDRAAKSTSNHMLVRFITDASLTEPTAFEGTVTATPGPEMGCGGSINVTTAGTIRSPTQENSALYPAYLDCHWILLAPIGRVISVQIVEFSLEASNLPMCFDYLEVKNDAQAPFLPPNNRFFPVQIQDGHYDSGSLIGKYCGTMQPWRFTTSTDKLQLHFVTDDQIESTGFVLKYELKPGNNNLHDLHLKNERQFVFETREALCGAALTPLKRRQFVHHTQSASNHRCRWGIESAGDGKKLLVQIVHLNVEPAEDDCSTSYIEISETPKDKNARKFRDCGTSSGFKIYSKKAILITSALSTLPMSRISFNISYQMIDECNETIAVAVDQQDGELTSPNYPNSYPHGAHCTTTLIAAPNYKIRLYFNAFRFEPERGQCKNDILTISQPNSKALQYCDTNIPPTLTSKTNQLTLHFNTDNSVAYQGYSITYLVTDQDCGGTIQLASGSITSPNYPGDYPPRVRCRWLISVPRGSWISFHVAHLKMDPACDDQSDRLELRPANGDNQKPQIYCGEQQPSTGAIMMSNQVEVLFTSGDSKANSYEGFRLKFHTIDRAEMH</sequence>
<dbReference type="Pfam" id="PF00431">
    <property type="entry name" value="CUB"/>
    <property type="match status" value="25"/>
</dbReference>
<dbReference type="SMART" id="SM00042">
    <property type="entry name" value="CUB"/>
    <property type="match status" value="25"/>
</dbReference>
<feature type="domain" description="CUB" evidence="14">
    <location>
        <begin position="2548"/>
        <end position="2665"/>
    </location>
</feature>
<dbReference type="FunFam" id="2.10.25.10:FF:000095">
    <property type="entry name" value="Notch, isoform B"/>
    <property type="match status" value="1"/>
</dbReference>
<dbReference type="Proteomes" id="UP000054630">
    <property type="component" value="Unassembled WGS sequence"/>
</dbReference>
<dbReference type="InterPro" id="IPR049883">
    <property type="entry name" value="NOTCH1_EGF-like"/>
</dbReference>
<keyword evidence="9" id="KW-1133">Transmembrane helix</keyword>
<evidence type="ECO:0000256" key="2">
    <source>
        <dbReference type="ARBA" id="ARBA00022473"/>
    </source>
</evidence>
<evidence type="ECO:0000256" key="11">
    <source>
        <dbReference type="ARBA" id="ARBA00023180"/>
    </source>
</evidence>
<dbReference type="PROSITE" id="PS00010">
    <property type="entry name" value="ASX_HYDROXYL"/>
    <property type="match status" value="1"/>
</dbReference>
<dbReference type="Gene3D" id="2.60.120.290">
    <property type="entry name" value="Spermadhesin, CUB domain"/>
    <property type="match status" value="26"/>
</dbReference>
<feature type="domain" description="CUB" evidence="14">
    <location>
        <begin position="1160"/>
        <end position="1276"/>
    </location>
</feature>
<feature type="domain" description="CUB" evidence="14">
    <location>
        <begin position="3553"/>
        <end position="3665"/>
    </location>
</feature>
<evidence type="ECO:0000313" key="16">
    <source>
        <dbReference type="EMBL" id="KRX17978.1"/>
    </source>
</evidence>
<feature type="domain" description="CUB" evidence="14">
    <location>
        <begin position="3149"/>
        <end position="3262"/>
    </location>
</feature>
<evidence type="ECO:0000313" key="17">
    <source>
        <dbReference type="Proteomes" id="UP000054630"/>
    </source>
</evidence>
<dbReference type="InterPro" id="IPR000742">
    <property type="entry name" value="EGF"/>
</dbReference>